<organism evidence="7">
    <name type="scientific">Xenopsylla cheopis</name>
    <name type="common">Oriental rat flea</name>
    <name type="synonym">Pulex cheopis</name>
    <dbReference type="NCBI Taxonomy" id="163159"/>
    <lineage>
        <taxon>Eukaryota</taxon>
        <taxon>Metazoa</taxon>
        <taxon>Ecdysozoa</taxon>
        <taxon>Arthropoda</taxon>
        <taxon>Hexapoda</taxon>
        <taxon>Insecta</taxon>
        <taxon>Pterygota</taxon>
        <taxon>Neoptera</taxon>
        <taxon>Endopterygota</taxon>
        <taxon>Siphonaptera</taxon>
        <taxon>Pulicidae</taxon>
        <taxon>Xenopsyllinae</taxon>
        <taxon>Xenopsylla</taxon>
    </lineage>
</organism>
<evidence type="ECO:0000256" key="3">
    <source>
        <dbReference type="ARBA" id="ARBA00022553"/>
    </source>
</evidence>
<feature type="compositionally biased region" description="Acidic residues" evidence="5">
    <location>
        <begin position="41"/>
        <end position="56"/>
    </location>
</feature>
<dbReference type="Pfam" id="PF04000">
    <property type="entry name" value="Sas10_Utp3"/>
    <property type="match status" value="1"/>
</dbReference>
<dbReference type="GO" id="GO:0032040">
    <property type="term" value="C:small-subunit processome"/>
    <property type="evidence" value="ECO:0007669"/>
    <property type="project" value="TreeGrafter"/>
</dbReference>
<dbReference type="InterPro" id="IPR007146">
    <property type="entry name" value="Sas10/Utp3/C1D"/>
</dbReference>
<evidence type="ECO:0000256" key="1">
    <source>
        <dbReference type="ARBA" id="ARBA00004123"/>
    </source>
</evidence>
<feature type="region of interest" description="Disordered" evidence="5">
    <location>
        <begin position="319"/>
        <end position="421"/>
    </location>
</feature>
<name>A0A6M2DLY1_XENCH</name>
<keyword evidence="4" id="KW-0539">Nucleus</keyword>
<evidence type="ECO:0000256" key="5">
    <source>
        <dbReference type="SAM" id="MobiDB-lite"/>
    </source>
</evidence>
<dbReference type="AlphaFoldDB" id="A0A6M2DLY1"/>
<dbReference type="PANTHER" id="PTHR13237">
    <property type="entry name" value="SOMETHING ABOUT SILENCING PROTEIN 10-RELATED"/>
    <property type="match status" value="1"/>
</dbReference>
<dbReference type="GO" id="GO:0000462">
    <property type="term" value="P:maturation of SSU-rRNA from tricistronic rRNA transcript (SSU-rRNA, 5.8S rRNA, LSU-rRNA)"/>
    <property type="evidence" value="ECO:0007669"/>
    <property type="project" value="TreeGrafter"/>
</dbReference>
<dbReference type="PANTHER" id="PTHR13237:SF8">
    <property type="entry name" value="SOMETHING ABOUT SILENCING PROTEIN 10"/>
    <property type="match status" value="1"/>
</dbReference>
<comment type="similarity">
    <text evidence="2">Belongs to the SAS10 family.</text>
</comment>
<feature type="compositionally biased region" description="Acidic residues" evidence="5">
    <location>
        <begin position="8"/>
        <end position="21"/>
    </location>
</feature>
<comment type="subcellular location">
    <subcellularLocation>
        <location evidence="1">Nucleus</location>
    </subcellularLocation>
</comment>
<evidence type="ECO:0000256" key="4">
    <source>
        <dbReference type="ARBA" id="ARBA00023242"/>
    </source>
</evidence>
<dbReference type="EMBL" id="GIIL01002282">
    <property type="protein sequence ID" value="NOV46008.1"/>
    <property type="molecule type" value="Transcribed_RNA"/>
</dbReference>
<feature type="compositionally biased region" description="Basic residues" evidence="5">
    <location>
        <begin position="382"/>
        <end position="409"/>
    </location>
</feature>
<feature type="region of interest" description="Disordered" evidence="5">
    <location>
        <begin position="1"/>
        <end position="82"/>
    </location>
</feature>
<sequence>MSAKNDYEDFSDDESDSEAEYSEGVKQELNKARYKHTNEAGSEDELYAFSDSDSDSDDIKNADSDIEGAEDDDLPDSRAWGKRKGTYYSTDYIDQDYGGFNDEREEKIAEQEEIEARALQARLTKELDVLGDFSLDILDKKQDAEVDEEKTIIKTDVSNLSKRQKQQLFLKESPEFSGLVVDFKNKMEQLQKYLVPIKKLYDSGTIESSRAVDFIICQYNLILNYCNNILFYLLLKSKRIIVENHPVVKRLYQYRQLLVQLDPIFNDIMQSQIEDILQKYNTTENESDNKIIKKDKKSKKKLGILNNIVAKKPEKRVLEEQSTLRDDLKSEQIKPNKKIKLKNSSSESEGEEEEDSSNNVPLKEQDGKRAITYQIAKNKGLIPKRKKEMRNPRVKHRNKFRKAKISRKGAVREVRTETTRYGGELSGIKASVKKSIKIK</sequence>
<dbReference type="Pfam" id="PF09368">
    <property type="entry name" value="Sas10"/>
    <property type="match status" value="1"/>
</dbReference>
<evidence type="ECO:0000313" key="7">
    <source>
        <dbReference type="EMBL" id="NOV46008.1"/>
    </source>
</evidence>
<evidence type="ECO:0000256" key="2">
    <source>
        <dbReference type="ARBA" id="ARBA00010979"/>
    </source>
</evidence>
<accession>A0A6M2DLY1</accession>
<dbReference type="InterPro" id="IPR018972">
    <property type="entry name" value="Sas10_C_dom"/>
</dbReference>
<feature type="compositionally biased region" description="Basic and acidic residues" evidence="5">
    <location>
        <begin position="319"/>
        <end position="334"/>
    </location>
</feature>
<reference evidence="7" key="1">
    <citation type="submission" date="2020-03" db="EMBL/GenBank/DDBJ databases">
        <title>Transcriptomic Profiling of the Digestive Tract of the Rat Flea, Xenopsylla cheopis, Following Blood Feeding and Infection with Yersinia pestis.</title>
        <authorList>
            <person name="Bland D.M."/>
            <person name="Martens C.A."/>
            <person name="Virtaneva K."/>
            <person name="Kanakabandi K."/>
            <person name="Long D."/>
            <person name="Rosenke R."/>
            <person name="Saturday G.A."/>
            <person name="Hoyt F.H."/>
            <person name="Bruno D.P."/>
            <person name="Ribeiro J.M.C."/>
            <person name="Hinnebusch J."/>
        </authorList>
    </citation>
    <scope>NUCLEOTIDE SEQUENCE</scope>
</reference>
<feature type="domain" description="Sas10 C-terminal" evidence="6">
    <location>
        <begin position="366"/>
        <end position="438"/>
    </location>
</feature>
<evidence type="ECO:0000259" key="6">
    <source>
        <dbReference type="Pfam" id="PF09368"/>
    </source>
</evidence>
<keyword evidence="3" id="KW-0597">Phosphoprotein</keyword>
<protein>
    <submittedName>
        <fullName evidence="7">Putative disrupter of silencing sas10</fullName>
    </submittedName>
</protein>
<proteinExistence type="inferred from homology"/>
<feature type="compositionally biased region" description="Acidic residues" evidence="5">
    <location>
        <begin position="64"/>
        <end position="74"/>
    </location>
</feature>